<dbReference type="InterPro" id="IPR018490">
    <property type="entry name" value="cNMP-bd_dom_sf"/>
</dbReference>
<accession>A0A2M9YCW0</accession>
<dbReference type="AlphaFoldDB" id="A0A2M9YCW0"/>
<reference evidence="1 2" key="1">
    <citation type="submission" date="2017-07" db="EMBL/GenBank/DDBJ databases">
        <title>Leptospira spp. isolated from tropical soils.</title>
        <authorList>
            <person name="Thibeaux R."/>
            <person name="Iraola G."/>
            <person name="Ferres I."/>
            <person name="Bierque E."/>
            <person name="Girault D."/>
            <person name="Soupe-Gilbert M.-E."/>
            <person name="Picardeau M."/>
            <person name="Goarant C."/>
        </authorList>
    </citation>
    <scope>NUCLEOTIDE SEQUENCE [LARGE SCALE GENOMIC DNA]</scope>
    <source>
        <strain evidence="1 2">FH4-C-A2</strain>
    </source>
</reference>
<dbReference type="Proteomes" id="UP000231926">
    <property type="component" value="Unassembled WGS sequence"/>
</dbReference>
<name>A0A2M9YCW0_9LEPT</name>
<dbReference type="EMBL" id="NPDR01000003">
    <property type="protein sequence ID" value="PJZ49303.1"/>
    <property type="molecule type" value="Genomic_DNA"/>
</dbReference>
<keyword evidence="2" id="KW-1185">Reference proteome</keyword>
<dbReference type="OrthoDB" id="9798104at2"/>
<proteinExistence type="predicted"/>
<organism evidence="1 2">
    <name type="scientific">Leptospira saintgironsiae</name>
    <dbReference type="NCBI Taxonomy" id="2023183"/>
    <lineage>
        <taxon>Bacteria</taxon>
        <taxon>Pseudomonadati</taxon>
        <taxon>Spirochaetota</taxon>
        <taxon>Spirochaetia</taxon>
        <taxon>Leptospirales</taxon>
        <taxon>Leptospiraceae</taxon>
        <taxon>Leptospira</taxon>
    </lineage>
</organism>
<dbReference type="InterPro" id="IPR014710">
    <property type="entry name" value="RmlC-like_jellyroll"/>
</dbReference>
<comment type="caution">
    <text evidence="1">The sequence shown here is derived from an EMBL/GenBank/DDBJ whole genome shotgun (WGS) entry which is preliminary data.</text>
</comment>
<evidence type="ECO:0000313" key="2">
    <source>
        <dbReference type="Proteomes" id="UP000231926"/>
    </source>
</evidence>
<dbReference type="Gene3D" id="2.60.120.10">
    <property type="entry name" value="Jelly Rolls"/>
    <property type="match status" value="1"/>
</dbReference>
<gene>
    <name evidence="1" type="ORF">CH362_08165</name>
</gene>
<sequence length="195" mass="23210">MHEIPLLENLRKKIPSLEKNWDRYTSMLKEKKVPPKTELIKRGVYTKNIFIVKKGCLRLKFEDKGRDITIAFFPENRAITSIHSYRGTYKNSQLSVESIEPTELLILSGEDAEIIYRENEEVRDFLLEYVAERFDTYMNLFLSRIRDSPEQRYLNLIKEQQDIANRIPQHYIASFLGITPVSLSRIRNRIWKEQK</sequence>
<dbReference type="SUPFAM" id="SSF51206">
    <property type="entry name" value="cAMP-binding domain-like"/>
    <property type="match status" value="1"/>
</dbReference>
<protein>
    <submittedName>
        <fullName evidence="1">Cyclic nucleotide-binding protein</fullName>
    </submittedName>
</protein>
<evidence type="ECO:0000313" key="1">
    <source>
        <dbReference type="EMBL" id="PJZ49303.1"/>
    </source>
</evidence>